<sequence>MKENDILKKDYLYAYLYNNDGHHTPKLKIKNDIPTISSLIVKTSNCPKIVITDSNDNFILDTINGYIDMCPNIDYLESYLLPTLIPLQLGEKDIENINILDWGVDEYRNIDSIMKPYIYENFDVSF</sequence>
<keyword evidence="2" id="KW-1185">Reference proteome</keyword>
<dbReference type="OrthoDB" id="1655367at2"/>
<dbReference type="Proteomes" id="UP000467132">
    <property type="component" value="Unassembled WGS sequence"/>
</dbReference>
<name>A0A845R4Z2_9CLOT</name>
<organism evidence="1 2">
    <name type="scientific">Senegalia massiliensis</name>
    <dbReference type="NCBI Taxonomy" id="1720316"/>
    <lineage>
        <taxon>Bacteria</taxon>
        <taxon>Bacillati</taxon>
        <taxon>Bacillota</taxon>
        <taxon>Clostridia</taxon>
        <taxon>Eubacteriales</taxon>
        <taxon>Clostridiaceae</taxon>
        <taxon>Senegalia</taxon>
    </lineage>
</organism>
<dbReference type="RefSeq" id="WP_160198042.1">
    <property type="nucleotide sequence ID" value="NZ_QXXA01000013.1"/>
</dbReference>
<protein>
    <submittedName>
        <fullName evidence="1">Uncharacterized protein</fullName>
    </submittedName>
</protein>
<proteinExistence type="predicted"/>
<evidence type="ECO:0000313" key="2">
    <source>
        <dbReference type="Proteomes" id="UP000467132"/>
    </source>
</evidence>
<reference evidence="1 2" key="1">
    <citation type="submission" date="2018-08" db="EMBL/GenBank/DDBJ databases">
        <title>Murine metabolic-syndrome-specific gut microbial biobank.</title>
        <authorList>
            <person name="Liu C."/>
        </authorList>
    </citation>
    <scope>NUCLEOTIDE SEQUENCE [LARGE SCALE GENOMIC DNA]</scope>
    <source>
        <strain evidence="1 2">583</strain>
    </source>
</reference>
<dbReference type="AlphaFoldDB" id="A0A845R4Z2"/>
<comment type="caution">
    <text evidence="1">The sequence shown here is derived from an EMBL/GenBank/DDBJ whole genome shotgun (WGS) entry which is preliminary data.</text>
</comment>
<dbReference type="EMBL" id="QXXA01000013">
    <property type="protein sequence ID" value="NBI07573.1"/>
    <property type="molecule type" value="Genomic_DNA"/>
</dbReference>
<gene>
    <name evidence="1" type="ORF">D3Z33_11995</name>
</gene>
<evidence type="ECO:0000313" key="1">
    <source>
        <dbReference type="EMBL" id="NBI07573.1"/>
    </source>
</evidence>
<accession>A0A845R4Z2</accession>